<dbReference type="PROSITE" id="PS50897">
    <property type="entry name" value="CTLH"/>
    <property type="match status" value="1"/>
</dbReference>
<dbReference type="SMART" id="SM00667">
    <property type="entry name" value="LisH"/>
    <property type="match status" value="1"/>
</dbReference>
<dbReference type="GO" id="GO:0005737">
    <property type="term" value="C:cytoplasm"/>
    <property type="evidence" value="ECO:0007669"/>
    <property type="project" value="UniProtKB-SubCell"/>
</dbReference>
<dbReference type="InParanoid" id="A0A1C7NS82"/>
<dbReference type="Pfam" id="PF10607">
    <property type="entry name" value="CTLH"/>
    <property type="match status" value="1"/>
</dbReference>
<evidence type="ECO:0000313" key="15">
    <source>
        <dbReference type="Proteomes" id="UP000093000"/>
    </source>
</evidence>
<dbReference type="CDD" id="cd04723">
    <property type="entry name" value="HisA_HisF"/>
    <property type="match status" value="1"/>
</dbReference>
<evidence type="ECO:0000256" key="7">
    <source>
        <dbReference type="ARBA" id="ARBA00023102"/>
    </source>
</evidence>
<dbReference type="Pfam" id="PF08513">
    <property type="entry name" value="LisH"/>
    <property type="match status" value="1"/>
</dbReference>
<accession>A0A1C7NS82</accession>
<feature type="domain" description="CTLH" evidence="13">
    <location>
        <begin position="297"/>
        <end position="354"/>
    </location>
</feature>
<evidence type="ECO:0000256" key="9">
    <source>
        <dbReference type="ARBA" id="ARBA00030547"/>
    </source>
</evidence>
<dbReference type="InterPro" id="IPR044524">
    <property type="entry name" value="Isoase_HisA-like"/>
</dbReference>
<evidence type="ECO:0000256" key="1">
    <source>
        <dbReference type="ARBA" id="ARBA00000901"/>
    </source>
</evidence>
<gene>
    <name evidence="14" type="ORF">A0J61_00668</name>
</gene>
<dbReference type="NCBIfam" id="TIGR02129">
    <property type="entry name" value="hisA_euk"/>
    <property type="match status" value="1"/>
</dbReference>
<dbReference type="EMBL" id="LUGH01000016">
    <property type="protein sequence ID" value="OBZ91266.1"/>
    <property type="molecule type" value="Genomic_DNA"/>
</dbReference>
<dbReference type="GO" id="GO:0000105">
    <property type="term" value="P:L-histidine biosynthetic process"/>
    <property type="evidence" value="ECO:0007669"/>
    <property type="project" value="UniProtKB-UniPathway"/>
</dbReference>
<dbReference type="PANTHER" id="PTHR43090">
    <property type="entry name" value="1-(5-PHOSPHORIBOSYL)-5-[(5-PHOSPHORIBOSYLAMINO)METHYLIDENEAMINO] IMIDAZOLE-4-CARBOXAMIDE ISOMERASE"/>
    <property type="match status" value="1"/>
</dbReference>
<name>A0A1C7NS82_9FUNG</name>
<dbReference type="SUPFAM" id="SSF51366">
    <property type="entry name" value="Ribulose-phoshate binding barrel"/>
    <property type="match status" value="1"/>
</dbReference>
<keyword evidence="8 12" id="KW-0413">Isomerase</keyword>
<evidence type="ECO:0000256" key="12">
    <source>
        <dbReference type="RuleBase" id="RU364022"/>
    </source>
</evidence>
<dbReference type="InterPro" id="IPR013785">
    <property type="entry name" value="Aldolase_TIM"/>
</dbReference>
<evidence type="ECO:0000313" key="14">
    <source>
        <dbReference type="EMBL" id="OBZ91266.1"/>
    </source>
</evidence>
<dbReference type="GO" id="GO:0003949">
    <property type="term" value="F:1-(5-phosphoribosyl)-5-[(5-phosphoribosylamino)methylideneamino]imidazole-4-carboxamide isomerase activity"/>
    <property type="evidence" value="ECO:0007669"/>
    <property type="project" value="UniProtKB-EC"/>
</dbReference>
<keyword evidence="12" id="KW-0963">Cytoplasm</keyword>
<dbReference type="UniPathway" id="UPA00031">
    <property type="reaction ID" value="UER00009"/>
</dbReference>
<dbReference type="EC" id="5.3.1.16" evidence="4 12"/>
<dbReference type="FunFam" id="3.20.20.70:FF:000110">
    <property type="entry name" value="1-(5-phosphoribosyl)-5-[(5-phosphoribosylamino)methylideneamino] imidazole-4-carboxamide isomerase, chloroplastic"/>
    <property type="match status" value="1"/>
</dbReference>
<sequence length="474" mass="53364">MTRFNGCIDLHHGKVKQIVGGSLSDSSPEQLTTNFVSEESPSYYAKLYKEHQVTRCHVIKLGPNNDEAAKEALEAWPQGLQVGGGITLENAQHWLSLGASKVIVTSYLFPNAKFSLDRLIELCECVGKDRLVVDVSCRKKGDRWIVAMDKWQTMTDMEVNKDTLAMLSQYCSEFLIHAADVEGLCNGIDQDLVERLGEWVTIPTTYAGGGRSLEDLELVDTLSKGKVDLTFGSANNTTNIKRSIPKDEWEERLSKVKVNKQDLNQLVMNYLVVEGYKDAAEQFSSESGLAPTVDLQSIQERMDIRHAIQSGDVDTAIDLVNDLNPEILDTNPLLFFHLQQQRLIELIRNGSFQEALEFASEEMAPRGEEHPEFLEELERTMALLAFQDSTDSPVQDLLHSGQRQKTASELNAAILMSQSQEKDPKLPNLLKMLAWSQDQLDERMTYPRIEDWVKADLVVRDENGNQLEEDVVMS</sequence>
<dbReference type="Proteomes" id="UP000093000">
    <property type="component" value="Unassembled WGS sequence"/>
</dbReference>
<keyword evidence="6 11" id="KW-0028">Amino-acid biosynthesis</keyword>
<evidence type="ECO:0000259" key="13">
    <source>
        <dbReference type="PROSITE" id="PS50897"/>
    </source>
</evidence>
<comment type="subcellular location">
    <subcellularLocation>
        <location evidence="12">Cytoplasm</location>
    </subcellularLocation>
</comment>
<dbReference type="SMART" id="SM00757">
    <property type="entry name" value="CRA"/>
    <property type="match status" value="1"/>
</dbReference>
<evidence type="ECO:0000256" key="10">
    <source>
        <dbReference type="ARBA" id="ARBA00031376"/>
    </source>
</evidence>
<organism evidence="14 15">
    <name type="scientific">Choanephora cucurbitarum</name>
    <dbReference type="NCBI Taxonomy" id="101091"/>
    <lineage>
        <taxon>Eukaryota</taxon>
        <taxon>Fungi</taxon>
        <taxon>Fungi incertae sedis</taxon>
        <taxon>Mucoromycota</taxon>
        <taxon>Mucoromycotina</taxon>
        <taxon>Mucoromycetes</taxon>
        <taxon>Mucorales</taxon>
        <taxon>Mucorineae</taxon>
        <taxon>Choanephoraceae</taxon>
        <taxon>Choanephoroideae</taxon>
        <taxon>Choanephora</taxon>
    </lineage>
</organism>
<protein>
    <recommendedName>
        <fullName evidence="5 12">1-(5-phosphoribosyl)-5-[(5-phosphoribosylamino)methylideneamino] imidazole-4-carboxamide isomerase</fullName>
        <ecNumber evidence="4 12">5.3.1.16</ecNumber>
    </recommendedName>
    <alternativeName>
        <fullName evidence="10 12">5-proFAR isomerase</fullName>
    </alternativeName>
    <alternativeName>
        <fullName evidence="9 12">Phosphoribosylformimino-5-aminoimidazole carboxamide ribotide isomerase</fullName>
    </alternativeName>
</protein>
<dbReference type="InterPro" id="IPR013144">
    <property type="entry name" value="CRA_dom"/>
</dbReference>
<dbReference type="SMART" id="SM00668">
    <property type="entry name" value="CTLH"/>
    <property type="match status" value="1"/>
</dbReference>
<dbReference type="PANTHER" id="PTHR43090:SF2">
    <property type="entry name" value="1-(5-PHOSPHORIBOSYL)-5-[(5-PHOSPHORIBOSYLAMINO)METHYLIDENEAMINO] IMIDAZOLE-4-CARBOXAMIDE ISOMERASE"/>
    <property type="match status" value="1"/>
</dbReference>
<comment type="caution">
    <text evidence="14">The sequence shown here is derived from an EMBL/GenBank/DDBJ whole genome shotgun (WGS) entry which is preliminary data.</text>
</comment>
<comment type="catalytic activity">
    <reaction evidence="1 12">
        <text>1-(5-phospho-beta-D-ribosyl)-5-[(5-phospho-beta-D-ribosylamino)methylideneamino]imidazole-4-carboxamide = 5-[(5-phospho-1-deoxy-D-ribulos-1-ylimino)methylamino]-1-(5-phospho-beta-D-ribosyl)imidazole-4-carboxamide</text>
        <dbReference type="Rhea" id="RHEA:15469"/>
        <dbReference type="ChEBI" id="CHEBI:58435"/>
        <dbReference type="ChEBI" id="CHEBI:58525"/>
        <dbReference type="EC" id="5.3.1.16"/>
    </reaction>
</comment>
<evidence type="ECO:0000256" key="4">
    <source>
        <dbReference type="ARBA" id="ARBA00012550"/>
    </source>
</evidence>
<proteinExistence type="inferred from homology"/>
<evidence type="ECO:0000256" key="3">
    <source>
        <dbReference type="ARBA" id="ARBA00009667"/>
    </source>
</evidence>
<keyword evidence="15" id="KW-1185">Reference proteome</keyword>
<evidence type="ECO:0000256" key="5">
    <source>
        <dbReference type="ARBA" id="ARBA00018464"/>
    </source>
</evidence>
<comment type="pathway">
    <text evidence="2 12">Amino-acid biosynthesis; L-histidine biosynthesis; L-histidine from 5-phospho-alpha-D-ribose 1-diphosphate: step 4/9.</text>
</comment>
<dbReference type="InterPro" id="IPR011858">
    <property type="entry name" value="His6/HISN3"/>
</dbReference>
<dbReference type="AlphaFoldDB" id="A0A1C7NS82"/>
<keyword evidence="7 11" id="KW-0368">Histidine biosynthesis</keyword>
<dbReference type="OrthoDB" id="446074at2759"/>
<evidence type="ECO:0000256" key="2">
    <source>
        <dbReference type="ARBA" id="ARBA00005133"/>
    </source>
</evidence>
<dbReference type="InterPro" id="IPR011060">
    <property type="entry name" value="RibuloseP-bd_barrel"/>
</dbReference>
<dbReference type="PROSITE" id="PS50896">
    <property type="entry name" value="LISH"/>
    <property type="match status" value="1"/>
</dbReference>
<comment type="similarity">
    <text evidence="3 11">Belongs to the HisA/HisF family.</text>
</comment>
<evidence type="ECO:0000256" key="6">
    <source>
        <dbReference type="ARBA" id="ARBA00022605"/>
    </source>
</evidence>
<dbReference type="GO" id="GO:0000162">
    <property type="term" value="P:L-tryptophan biosynthetic process"/>
    <property type="evidence" value="ECO:0007669"/>
    <property type="project" value="TreeGrafter"/>
</dbReference>
<dbReference type="InterPro" id="IPR006062">
    <property type="entry name" value="His_biosynth"/>
</dbReference>
<dbReference type="InterPro" id="IPR006594">
    <property type="entry name" value="LisH"/>
</dbReference>
<evidence type="ECO:0000256" key="11">
    <source>
        <dbReference type="RuleBase" id="RU003657"/>
    </source>
</evidence>
<dbReference type="InterPro" id="IPR024964">
    <property type="entry name" value="CTLH/CRA"/>
</dbReference>
<dbReference type="InterPro" id="IPR006595">
    <property type="entry name" value="CTLH_C"/>
</dbReference>
<evidence type="ECO:0000256" key="8">
    <source>
        <dbReference type="ARBA" id="ARBA00023235"/>
    </source>
</evidence>
<reference evidence="14 15" key="1">
    <citation type="submission" date="2016-03" db="EMBL/GenBank/DDBJ databases">
        <title>Choanephora cucurbitarum.</title>
        <authorList>
            <person name="Min B."/>
            <person name="Park H."/>
            <person name="Park J.-H."/>
            <person name="Shin H.-D."/>
            <person name="Choi I.-G."/>
        </authorList>
    </citation>
    <scope>NUCLEOTIDE SEQUENCE [LARGE SCALE GENOMIC DNA]</scope>
    <source>
        <strain evidence="14 15">KUS-F28377</strain>
    </source>
</reference>
<dbReference type="STRING" id="101091.A0A1C7NS82"/>
<dbReference type="Gene3D" id="3.20.20.70">
    <property type="entry name" value="Aldolase class I"/>
    <property type="match status" value="1"/>
</dbReference>
<dbReference type="Pfam" id="PF00977">
    <property type="entry name" value="His_biosynth"/>
    <property type="match status" value="1"/>
</dbReference>